<dbReference type="Proteomes" id="UP000019149">
    <property type="component" value="Unassembled WGS sequence"/>
</dbReference>
<dbReference type="GeneID" id="36345680"/>
<proteinExistence type="predicted"/>
<protein>
    <submittedName>
        <fullName evidence="1">Uncharacterized protein</fullName>
    </submittedName>
</protein>
<dbReference type="RefSeq" id="XP_024346379.1">
    <property type="nucleotide sequence ID" value="XM_024499214.1"/>
</dbReference>
<dbReference type="AlphaFoldDB" id="W6U293"/>
<name>W6U293_ECHGR</name>
<keyword evidence="2" id="KW-1185">Reference proteome</keyword>
<dbReference type="KEGG" id="egl:EGR_09965"/>
<dbReference type="CTD" id="36345680"/>
<sequence length="106" mass="12415">MASGTQSVKVKFLSKSKRKVVSIVKLNNLKTKQALGSCKQEFQAANLTKAMFHEIPSKWEKEKFYFCEYELLDTFLVILKEVGLKHRSLFNDKNERDLPFLWRSNI</sequence>
<organism evidence="1 2">
    <name type="scientific">Echinococcus granulosus</name>
    <name type="common">Hydatid tapeworm</name>
    <dbReference type="NCBI Taxonomy" id="6210"/>
    <lineage>
        <taxon>Eukaryota</taxon>
        <taxon>Metazoa</taxon>
        <taxon>Spiralia</taxon>
        <taxon>Lophotrochozoa</taxon>
        <taxon>Platyhelminthes</taxon>
        <taxon>Cestoda</taxon>
        <taxon>Eucestoda</taxon>
        <taxon>Cyclophyllidea</taxon>
        <taxon>Taeniidae</taxon>
        <taxon>Echinococcus</taxon>
        <taxon>Echinococcus granulosus group</taxon>
    </lineage>
</organism>
<accession>W6U293</accession>
<reference evidence="1 2" key="1">
    <citation type="journal article" date="2013" name="Nat. Genet.">
        <title>The genome of the hydatid tapeworm Echinococcus granulosus.</title>
        <authorList>
            <person name="Zheng H."/>
            <person name="Zhang W."/>
            <person name="Zhang L."/>
            <person name="Zhang Z."/>
            <person name="Li J."/>
            <person name="Lu G."/>
            <person name="Zhu Y."/>
            <person name="Wang Y."/>
            <person name="Huang Y."/>
            <person name="Liu J."/>
            <person name="Kang H."/>
            <person name="Chen J."/>
            <person name="Wang L."/>
            <person name="Chen A."/>
            <person name="Yu S."/>
            <person name="Gao Z."/>
            <person name="Jin L."/>
            <person name="Gu W."/>
            <person name="Wang Z."/>
            <person name="Zhao L."/>
            <person name="Shi B."/>
            <person name="Wen H."/>
            <person name="Lin R."/>
            <person name="Jones M.K."/>
            <person name="Brejova B."/>
            <person name="Vinar T."/>
            <person name="Zhao G."/>
            <person name="McManus D.P."/>
            <person name="Chen Z."/>
            <person name="Zhou Y."/>
            <person name="Wang S."/>
        </authorList>
    </citation>
    <scope>NUCLEOTIDE SEQUENCE [LARGE SCALE GENOMIC DNA]</scope>
</reference>
<comment type="caution">
    <text evidence="1">The sequence shown here is derived from an EMBL/GenBank/DDBJ whole genome shotgun (WGS) entry which is preliminary data.</text>
</comment>
<gene>
    <name evidence="1" type="ORF">EGR_09965</name>
</gene>
<evidence type="ECO:0000313" key="1">
    <source>
        <dbReference type="EMBL" id="EUB55183.1"/>
    </source>
</evidence>
<dbReference type="EMBL" id="APAU02000179">
    <property type="protein sequence ID" value="EUB55183.1"/>
    <property type="molecule type" value="Genomic_DNA"/>
</dbReference>
<evidence type="ECO:0000313" key="2">
    <source>
        <dbReference type="Proteomes" id="UP000019149"/>
    </source>
</evidence>